<name>A0A7D9LLG1_PARCT</name>
<evidence type="ECO:0000313" key="1">
    <source>
        <dbReference type="EMBL" id="CAB4035691.1"/>
    </source>
</evidence>
<reference evidence="1" key="1">
    <citation type="submission" date="2020-04" db="EMBL/GenBank/DDBJ databases">
        <authorList>
            <person name="Alioto T."/>
            <person name="Alioto T."/>
            <person name="Gomez Garrido J."/>
        </authorList>
    </citation>
    <scope>NUCLEOTIDE SEQUENCE</scope>
    <source>
        <strain evidence="1">A484AB</strain>
    </source>
</reference>
<organism evidence="1 2">
    <name type="scientific">Paramuricea clavata</name>
    <name type="common">Red gorgonian</name>
    <name type="synonym">Violescent sea-whip</name>
    <dbReference type="NCBI Taxonomy" id="317549"/>
    <lineage>
        <taxon>Eukaryota</taxon>
        <taxon>Metazoa</taxon>
        <taxon>Cnidaria</taxon>
        <taxon>Anthozoa</taxon>
        <taxon>Octocorallia</taxon>
        <taxon>Malacalcyonacea</taxon>
        <taxon>Plexauridae</taxon>
        <taxon>Paramuricea</taxon>
    </lineage>
</organism>
<protein>
    <submittedName>
        <fullName evidence="1">Uncharacterized protein</fullName>
    </submittedName>
</protein>
<evidence type="ECO:0000313" key="2">
    <source>
        <dbReference type="Proteomes" id="UP001152795"/>
    </source>
</evidence>
<keyword evidence="2" id="KW-1185">Reference proteome</keyword>
<dbReference type="AlphaFoldDB" id="A0A7D9LLG1"/>
<dbReference type="PANTHER" id="PTHR47331">
    <property type="entry name" value="PHD-TYPE DOMAIN-CONTAINING PROTEIN"/>
    <property type="match status" value="1"/>
</dbReference>
<dbReference type="Proteomes" id="UP001152795">
    <property type="component" value="Unassembled WGS sequence"/>
</dbReference>
<dbReference type="Pfam" id="PF05380">
    <property type="entry name" value="Peptidase_A17"/>
    <property type="match status" value="1"/>
</dbReference>
<gene>
    <name evidence="1" type="ORF">PACLA_8A076872</name>
</gene>
<dbReference type="InterPro" id="IPR008042">
    <property type="entry name" value="Retrotrans_Pao"/>
</dbReference>
<comment type="caution">
    <text evidence="1">The sequence shown here is derived from an EMBL/GenBank/DDBJ whole genome shotgun (WGS) entry which is preliminary data.</text>
</comment>
<dbReference type="PANTHER" id="PTHR47331:SF5">
    <property type="entry name" value="RIBONUCLEASE H"/>
    <property type="match status" value="1"/>
</dbReference>
<dbReference type="OrthoDB" id="8052806at2759"/>
<sequence length="216" mass="24342">MSEGGFSLRKWATNDPTLREEIASHEVDNSVTERTSEKQIAEDDQTYAASSLGTNVTDSCENIRKLCKDGVDWDQTISEELYSKVKELKDDLEECKTIQAARCYIEDIADKIKSVELLGFADASIVAYAAVVYIRVLTATANRVQLVACKTRVAPLVKQSIPRLELLSATILARLFISIREALRPIVKISATYCWLDSLTAIYWIRGEDREWKPFV</sequence>
<accession>A0A7D9LLG1</accession>
<dbReference type="EMBL" id="CACRXK020021288">
    <property type="protein sequence ID" value="CAB4035691.1"/>
    <property type="molecule type" value="Genomic_DNA"/>
</dbReference>
<proteinExistence type="predicted"/>